<dbReference type="RefSeq" id="WP_011396711.1">
    <property type="nucleotide sequence ID" value="NC_007645.1"/>
</dbReference>
<dbReference type="EMBL" id="CP000155">
    <property type="protein sequence ID" value="ABC29642.1"/>
    <property type="molecule type" value="Genomic_DNA"/>
</dbReference>
<keyword evidence="2" id="KW-1185">Reference proteome</keyword>
<evidence type="ECO:0000313" key="1">
    <source>
        <dbReference type="EMBL" id="ABC29642.1"/>
    </source>
</evidence>
<dbReference type="AlphaFoldDB" id="Q2SI82"/>
<name>Q2SI82_HAHCH</name>
<dbReference type="KEGG" id="hch:HCH_02865"/>
<dbReference type="Proteomes" id="UP000000238">
    <property type="component" value="Chromosome"/>
</dbReference>
<gene>
    <name evidence="1" type="ordered locus">HCH_02865</name>
</gene>
<accession>Q2SI82</accession>
<proteinExistence type="predicted"/>
<reference evidence="1 2" key="1">
    <citation type="journal article" date="2005" name="Nucleic Acids Res.">
        <title>Genomic blueprint of Hahella chejuensis, a marine microbe producing an algicidal agent.</title>
        <authorList>
            <person name="Jeong H."/>
            <person name="Yim J.H."/>
            <person name="Lee C."/>
            <person name="Choi S.-H."/>
            <person name="Park Y.K."/>
            <person name="Yoon S.H."/>
            <person name="Hur C.-G."/>
            <person name="Kang H.-Y."/>
            <person name="Kim D."/>
            <person name="Lee H.H."/>
            <person name="Park K.H."/>
            <person name="Park S.-H."/>
            <person name="Park H.-S."/>
            <person name="Lee H.K."/>
            <person name="Oh T.K."/>
            <person name="Kim J.F."/>
        </authorList>
    </citation>
    <scope>NUCLEOTIDE SEQUENCE [LARGE SCALE GENOMIC DNA]</scope>
    <source>
        <strain evidence="1 2">KCTC 2396</strain>
    </source>
</reference>
<sequence>MPRVRTSFQVEGDQFTVCLLSGWRDIYDAIAHNNHSELRRAKASHLDTFPDNWREFAAESMHYCLEKVDLAEARRRRDRIDSTLVALHKTHHERRLRLEKIAGELAAS</sequence>
<organism evidence="1 2">
    <name type="scientific">Hahella chejuensis (strain KCTC 2396)</name>
    <dbReference type="NCBI Taxonomy" id="349521"/>
    <lineage>
        <taxon>Bacteria</taxon>
        <taxon>Pseudomonadati</taxon>
        <taxon>Pseudomonadota</taxon>
        <taxon>Gammaproteobacteria</taxon>
        <taxon>Oceanospirillales</taxon>
        <taxon>Hahellaceae</taxon>
        <taxon>Hahella</taxon>
    </lineage>
</organism>
<protein>
    <submittedName>
        <fullName evidence="1">Uncharacterized protein</fullName>
    </submittedName>
</protein>
<evidence type="ECO:0000313" key="2">
    <source>
        <dbReference type="Proteomes" id="UP000000238"/>
    </source>
</evidence>
<dbReference type="STRING" id="349521.HCH_02865"/>
<dbReference type="HOGENOM" id="CLU_2193276_0_0_6"/>
<dbReference type="OrthoDB" id="1049785at2"/>